<dbReference type="PANTHER" id="PTHR35090:SF1">
    <property type="entry name" value="SLR0144 PROTEIN"/>
    <property type="match status" value="1"/>
</dbReference>
<protein>
    <submittedName>
        <fullName evidence="2">Bacteriochlorophyll 4-vinyl reductase</fullName>
    </submittedName>
</protein>
<reference evidence="2 3" key="1">
    <citation type="submission" date="2020-07" db="EMBL/GenBank/DDBJ databases">
        <title>Draft whole-genome sequence of Heliobacterium chlorum DSM 3682, type strain.</title>
        <authorList>
            <person name="Kyndt J.A."/>
            <person name="Meyer T.E."/>
            <person name="Imhoff J.F."/>
        </authorList>
    </citation>
    <scope>NUCLEOTIDE SEQUENCE [LARGE SCALE GENOMIC DNA]</scope>
    <source>
        <strain evidence="2 3">DSM 3682</strain>
    </source>
</reference>
<proteinExistence type="predicted"/>
<dbReference type="PANTHER" id="PTHR35090">
    <property type="entry name" value="DNA-DIRECTED RNA POLYMERASE SUBUNIT I"/>
    <property type="match status" value="1"/>
</dbReference>
<keyword evidence="3" id="KW-1185">Reference proteome</keyword>
<evidence type="ECO:0000313" key="2">
    <source>
        <dbReference type="EMBL" id="MBC9784212.1"/>
    </source>
</evidence>
<dbReference type="EMBL" id="JACVHF010000004">
    <property type="protein sequence ID" value="MBC9784212.1"/>
    <property type="molecule type" value="Genomic_DNA"/>
</dbReference>
<dbReference type="InterPro" id="IPR024096">
    <property type="entry name" value="NO_sig/Golgi_transp_ligand-bd"/>
</dbReference>
<dbReference type="Gene3D" id="3.30.1380.20">
    <property type="entry name" value="Trafficking protein particle complex subunit 3"/>
    <property type="match status" value="1"/>
</dbReference>
<dbReference type="InterPro" id="IPR004096">
    <property type="entry name" value="V4R"/>
</dbReference>
<dbReference type="SUPFAM" id="SSF111126">
    <property type="entry name" value="Ligand-binding domain in the NO signalling and Golgi transport"/>
    <property type="match status" value="1"/>
</dbReference>
<dbReference type="InterPro" id="IPR010249">
    <property type="entry name" value="BchJ"/>
</dbReference>
<dbReference type="Pfam" id="PF02830">
    <property type="entry name" value="V4R"/>
    <property type="match status" value="1"/>
</dbReference>
<feature type="domain" description="4-vinyl reductase 4VR" evidence="1">
    <location>
        <begin position="139"/>
        <end position="200"/>
    </location>
</feature>
<sequence length="202" mass="22606">MSDIGDVNYGKIGPNSIIQTVAALKEKYGDEKADDILRQGGKGYLIDNLPSEMVDEKEFISLVHMLASSIGHTETKTILRRSGELTAKYLLKHRIPGPIQWLLKVMPAQQGLRILLSAISKNAWTFVGTGKFSYDSENEKKIYIENCLSCRGLHSSQPICSFYEGTFEKLIQTLVVSRAQVRETECIALGAKTCTYRIEFPK</sequence>
<comment type="caution">
    <text evidence="2">The sequence shown here is derived from an EMBL/GenBank/DDBJ whole genome shotgun (WGS) entry which is preliminary data.</text>
</comment>
<accession>A0ABR7T1Y9</accession>
<name>A0ABR7T1Y9_HELCL</name>
<dbReference type="NCBIfam" id="TIGR02019">
    <property type="entry name" value="BchJ"/>
    <property type="match status" value="1"/>
</dbReference>
<dbReference type="RefSeq" id="WP_188039324.1">
    <property type="nucleotide sequence ID" value="NZ_JACVHF010000004.1"/>
</dbReference>
<evidence type="ECO:0000313" key="3">
    <source>
        <dbReference type="Proteomes" id="UP000617402"/>
    </source>
</evidence>
<evidence type="ECO:0000259" key="1">
    <source>
        <dbReference type="SMART" id="SM00989"/>
    </source>
</evidence>
<organism evidence="2 3">
    <name type="scientific">Heliobacterium chlorum</name>
    <dbReference type="NCBI Taxonomy" id="2698"/>
    <lineage>
        <taxon>Bacteria</taxon>
        <taxon>Bacillati</taxon>
        <taxon>Bacillota</taxon>
        <taxon>Clostridia</taxon>
        <taxon>Eubacteriales</taxon>
        <taxon>Heliobacteriaceae</taxon>
        <taxon>Heliobacterium</taxon>
    </lineage>
</organism>
<dbReference type="SMART" id="SM00989">
    <property type="entry name" value="V4R"/>
    <property type="match status" value="1"/>
</dbReference>
<gene>
    <name evidence="2" type="primary">bchJ</name>
    <name evidence="2" type="ORF">H1S01_06775</name>
</gene>
<dbReference type="Proteomes" id="UP000617402">
    <property type="component" value="Unassembled WGS sequence"/>
</dbReference>